<sequence>MSFHLGKKVEEIAKSKGYSQTALGKRVNMSKPGIASMYKRSGIDTDLLIKLTEVLDYDFFKHVYENESMTKYKEEELAPLKSKVEHLNSENMLLKNLVLKNDQITELQFKHIAELEEKLLRQK</sequence>
<dbReference type="Proteomes" id="UP000432350">
    <property type="component" value="Unassembled WGS sequence"/>
</dbReference>
<dbReference type="InterPro" id="IPR010982">
    <property type="entry name" value="Lambda_DNA-bd_dom_sf"/>
</dbReference>
<evidence type="ECO:0000259" key="1">
    <source>
        <dbReference type="PROSITE" id="PS50943"/>
    </source>
</evidence>
<evidence type="ECO:0000313" key="3">
    <source>
        <dbReference type="Proteomes" id="UP000432350"/>
    </source>
</evidence>
<feature type="domain" description="HTH cro/C1-type" evidence="1">
    <location>
        <begin position="9"/>
        <end position="60"/>
    </location>
</feature>
<organism evidence="2 3">
    <name type="scientific">Sphingobacterium multivorum</name>
    <dbReference type="NCBI Taxonomy" id="28454"/>
    <lineage>
        <taxon>Bacteria</taxon>
        <taxon>Pseudomonadati</taxon>
        <taxon>Bacteroidota</taxon>
        <taxon>Sphingobacteriia</taxon>
        <taxon>Sphingobacteriales</taxon>
        <taxon>Sphingobacteriaceae</taxon>
        <taxon>Sphingobacterium</taxon>
    </lineage>
</organism>
<protein>
    <recommendedName>
        <fullName evidence="1">HTH cro/C1-type domain-containing protein</fullName>
    </recommendedName>
</protein>
<dbReference type="PROSITE" id="PS50943">
    <property type="entry name" value="HTH_CROC1"/>
    <property type="match status" value="1"/>
</dbReference>
<dbReference type="InterPro" id="IPR001387">
    <property type="entry name" value="Cro/C1-type_HTH"/>
</dbReference>
<evidence type="ECO:0000313" key="2">
    <source>
        <dbReference type="EMBL" id="VXC30140.1"/>
    </source>
</evidence>
<accession>A0A653XJA4</accession>
<dbReference type="GO" id="GO:0003677">
    <property type="term" value="F:DNA binding"/>
    <property type="evidence" value="ECO:0007669"/>
    <property type="project" value="InterPro"/>
</dbReference>
<dbReference type="EMBL" id="CABWMV010000001">
    <property type="protein sequence ID" value="VXC30140.1"/>
    <property type="molecule type" value="Genomic_DNA"/>
</dbReference>
<dbReference type="Gene3D" id="1.10.260.40">
    <property type="entry name" value="lambda repressor-like DNA-binding domains"/>
    <property type="match status" value="1"/>
</dbReference>
<reference evidence="2 3" key="1">
    <citation type="submission" date="2019-10" db="EMBL/GenBank/DDBJ databases">
        <authorList>
            <person name="Karimi E."/>
        </authorList>
    </citation>
    <scope>NUCLEOTIDE SEQUENCE [LARGE SCALE GENOMIC DNA]</scope>
    <source>
        <strain evidence="2">Sphingobacterium sp. 8BC</strain>
    </source>
</reference>
<gene>
    <name evidence="2" type="ORF">SPHINGO8BC_10029</name>
</gene>
<dbReference type="AlphaFoldDB" id="A0A653XJA4"/>
<dbReference type="SUPFAM" id="SSF47413">
    <property type="entry name" value="lambda repressor-like DNA-binding domains"/>
    <property type="match status" value="1"/>
</dbReference>
<name>A0A653XJA4_SPHMU</name>
<dbReference type="RefSeq" id="WP_115046039.1">
    <property type="nucleotide sequence ID" value="NZ_CP068086.1"/>
</dbReference>
<proteinExistence type="predicted"/>